<comment type="caution">
    <text evidence="1">The sequence shown here is derived from an EMBL/GenBank/DDBJ whole genome shotgun (WGS) entry which is preliminary data.</text>
</comment>
<proteinExistence type="predicted"/>
<name>A0AAD8XWE0_9STRA</name>
<evidence type="ECO:0000313" key="2">
    <source>
        <dbReference type="Proteomes" id="UP001224775"/>
    </source>
</evidence>
<keyword evidence="2" id="KW-1185">Reference proteome</keyword>
<gene>
    <name evidence="1" type="ORF">QTG54_014372</name>
</gene>
<reference evidence="1" key="1">
    <citation type="submission" date="2023-06" db="EMBL/GenBank/DDBJ databases">
        <title>Survivors Of The Sea: Transcriptome response of Skeletonema marinoi to long-term dormancy.</title>
        <authorList>
            <person name="Pinder M.I.M."/>
            <person name="Kourtchenko O."/>
            <person name="Robertson E.K."/>
            <person name="Larsson T."/>
            <person name="Maumus F."/>
            <person name="Osuna-Cruz C.M."/>
            <person name="Vancaester E."/>
            <person name="Stenow R."/>
            <person name="Vandepoele K."/>
            <person name="Ploug H."/>
            <person name="Bruchert V."/>
            <person name="Godhe A."/>
            <person name="Topel M."/>
        </authorList>
    </citation>
    <scope>NUCLEOTIDE SEQUENCE</scope>
    <source>
        <strain evidence="1">R05AC</strain>
    </source>
</reference>
<dbReference type="AlphaFoldDB" id="A0AAD8XWE0"/>
<dbReference type="EMBL" id="JATAAI010000036">
    <property type="protein sequence ID" value="KAK1734912.1"/>
    <property type="molecule type" value="Genomic_DNA"/>
</dbReference>
<sequence>MAIRKRAARGVNEEEQRLKNRAVENDSVHVLSSPQREIIYVKILLYYIAVADQADLSGKTKECLHSMLKDDSKSGCEDPCHITKRLKESSHRSRSHFQASREGPPTIASYAIRIHSTICNCNDNTNYLLYAGFDTSP</sequence>
<organism evidence="1 2">
    <name type="scientific">Skeletonema marinoi</name>
    <dbReference type="NCBI Taxonomy" id="267567"/>
    <lineage>
        <taxon>Eukaryota</taxon>
        <taxon>Sar</taxon>
        <taxon>Stramenopiles</taxon>
        <taxon>Ochrophyta</taxon>
        <taxon>Bacillariophyta</taxon>
        <taxon>Coscinodiscophyceae</taxon>
        <taxon>Thalassiosirophycidae</taxon>
        <taxon>Thalassiosirales</taxon>
        <taxon>Skeletonemataceae</taxon>
        <taxon>Skeletonema</taxon>
        <taxon>Skeletonema marinoi-dohrnii complex</taxon>
    </lineage>
</organism>
<dbReference type="Proteomes" id="UP001224775">
    <property type="component" value="Unassembled WGS sequence"/>
</dbReference>
<accession>A0AAD8XWE0</accession>
<evidence type="ECO:0000313" key="1">
    <source>
        <dbReference type="EMBL" id="KAK1734912.1"/>
    </source>
</evidence>
<protein>
    <submittedName>
        <fullName evidence="1">Uncharacterized protein</fullName>
    </submittedName>
</protein>